<comment type="caution">
    <text evidence="2">The sequence shown here is derived from an EMBL/GenBank/DDBJ whole genome shotgun (WGS) entry which is preliminary data.</text>
</comment>
<evidence type="ECO:0008006" key="4">
    <source>
        <dbReference type="Google" id="ProtNLM"/>
    </source>
</evidence>
<dbReference type="AlphaFoldDB" id="A0ABD2KHK8"/>
<feature type="transmembrane region" description="Helical" evidence="1">
    <location>
        <begin position="35"/>
        <end position="54"/>
    </location>
</feature>
<evidence type="ECO:0000256" key="1">
    <source>
        <dbReference type="SAM" id="Phobius"/>
    </source>
</evidence>
<proteinExistence type="predicted"/>
<reference evidence="2 3" key="1">
    <citation type="submission" date="2024-10" db="EMBL/GenBank/DDBJ databases">
        <authorList>
            <person name="Kim D."/>
        </authorList>
    </citation>
    <scope>NUCLEOTIDE SEQUENCE [LARGE SCALE GENOMIC DNA]</scope>
    <source>
        <strain evidence="2">Taebaek</strain>
    </source>
</reference>
<protein>
    <recommendedName>
        <fullName evidence="4">Transmembrane protein</fullName>
    </recommendedName>
</protein>
<evidence type="ECO:0000313" key="2">
    <source>
        <dbReference type="EMBL" id="KAL3102410.1"/>
    </source>
</evidence>
<name>A0ABD2KHK8_HETSC</name>
<keyword evidence="3" id="KW-1185">Reference proteome</keyword>
<sequence>MFHPSNQSFSLIPSNHPKILQNVFSVQLSARHRRYFLFAVQMLCFGTALLIIVLSRQPKSRFADGQLCWHFRPFLFQVIALLGCAKCCRRIERPTDRMLEWRRLILLADIEASLATHSADECAHTSASSVPCSPLPPPLLPMPVTTANGRQ</sequence>
<evidence type="ECO:0000313" key="3">
    <source>
        <dbReference type="Proteomes" id="UP001620645"/>
    </source>
</evidence>
<accession>A0ABD2KHK8</accession>
<organism evidence="2 3">
    <name type="scientific">Heterodera schachtii</name>
    <name type="common">Sugarbeet cyst nematode worm</name>
    <name type="synonym">Tylenchus schachtii</name>
    <dbReference type="NCBI Taxonomy" id="97005"/>
    <lineage>
        <taxon>Eukaryota</taxon>
        <taxon>Metazoa</taxon>
        <taxon>Ecdysozoa</taxon>
        <taxon>Nematoda</taxon>
        <taxon>Chromadorea</taxon>
        <taxon>Rhabditida</taxon>
        <taxon>Tylenchina</taxon>
        <taxon>Tylenchomorpha</taxon>
        <taxon>Tylenchoidea</taxon>
        <taxon>Heteroderidae</taxon>
        <taxon>Heteroderinae</taxon>
        <taxon>Heterodera</taxon>
    </lineage>
</organism>
<feature type="transmembrane region" description="Helical" evidence="1">
    <location>
        <begin position="69"/>
        <end position="88"/>
    </location>
</feature>
<gene>
    <name evidence="2" type="ORF">niasHS_000255</name>
</gene>
<dbReference type="EMBL" id="JBICCN010000025">
    <property type="protein sequence ID" value="KAL3102410.1"/>
    <property type="molecule type" value="Genomic_DNA"/>
</dbReference>
<dbReference type="Proteomes" id="UP001620645">
    <property type="component" value="Unassembled WGS sequence"/>
</dbReference>
<keyword evidence="1" id="KW-0472">Membrane</keyword>
<keyword evidence="1" id="KW-1133">Transmembrane helix</keyword>
<keyword evidence="1" id="KW-0812">Transmembrane</keyword>